<evidence type="ECO:0000313" key="4">
    <source>
        <dbReference type="Proteomes" id="UP000238762"/>
    </source>
</evidence>
<reference evidence="3 4" key="1">
    <citation type="submission" date="2018-02" db="EMBL/GenBank/DDBJ databases">
        <authorList>
            <person name="Cohen D.B."/>
            <person name="Kent A.D."/>
        </authorList>
    </citation>
    <scope>NUCLEOTIDE SEQUENCE [LARGE SCALE GENOMIC DNA]</scope>
    <source>
        <strain evidence="3 4">CCAP 1448/3</strain>
    </source>
</reference>
<evidence type="ECO:0000259" key="2">
    <source>
        <dbReference type="PROSITE" id="PS51272"/>
    </source>
</evidence>
<dbReference type="InterPro" id="IPR022441">
    <property type="entry name" value="Para_beta_helix_rpt-2"/>
</dbReference>
<dbReference type="Gene3D" id="2.160.20.10">
    <property type="entry name" value="Single-stranded right-handed beta-helix, Pectin lyase-like"/>
    <property type="match status" value="1"/>
</dbReference>
<name>A0A2T1C534_9CYAN</name>
<dbReference type="NCBIfam" id="TIGR03804">
    <property type="entry name" value="para_beta_helix"/>
    <property type="match status" value="3"/>
</dbReference>
<dbReference type="SMART" id="SM00710">
    <property type="entry name" value="PbH1"/>
    <property type="match status" value="6"/>
</dbReference>
<gene>
    <name evidence="3" type="ORF">C7B64_08635</name>
</gene>
<organism evidence="3 4">
    <name type="scientific">Merismopedia glauca CCAP 1448/3</name>
    <dbReference type="NCBI Taxonomy" id="1296344"/>
    <lineage>
        <taxon>Bacteria</taxon>
        <taxon>Bacillati</taxon>
        <taxon>Cyanobacteriota</taxon>
        <taxon>Cyanophyceae</taxon>
        <taxon>Synechococcales</taxon>
        <taxon>Merismopediaceae</taxon>
        <taxon>Merismopedia</taxon>
    </lineage>
</organism>
<accession>A0A2T1C534</accession>
<feature type="chain" id="PRO_5015579134" description="SLH domain-containing protein" evidence="1">
    <location>
        <begin position="41"/>
        <end position="546"/>
    </location>
</feature>
<dbReference type="PROSITE" id="PS51272">
    <property type="entry name" value="SLH"/>
    <property type="match status" value="3"/>
</dbReference>
<protein>
    <recommendedName>
        <fullName evidence="2">SLH domain-containing protein</fullName>
    </recommendedName>
</protein>
<feature type="domain" description="SLH" evidence="2">
    <location>
        <begin position="410"/>
        <end position="467"/>
    </location>
</feature>
<dbReference type="SUPFAM" id="SSF51126">
    <property type="entry name" value="Pectin lyase-like"/>
    <property type="match status" value="1"/>
</dbReference>
<dbReference type="Pfam" id="PF07602">
    <property type="entry name" value="DUF1565"/>
    <property type="match status" value="1"/>
</dbReference>
<feature type="domain" description="SLH" evidence="2">
    <location>
        <begin position="346"/>
        <end position="409"/>
    </location>
</feature>
<dbReference type="InterPro" id="IPR006626">
    <property type="entry name" value="PbH1"/>
</dbReference>
<dbReference type="Pfam" id="PF00395">
    <property type="entry name" value="SLH"/>
    <property type="match status" value="3"/>
</dbReference>
<dbReference type="OrthoDB" id="9759810at2"/>
<evidence type="ECO:0000313" key="3">
    <source>
        <dbReference type="EMBL" id="PSB03395.1"/>
    </source>
</evidence>
<dbReference type="InterPro" id="IPR011050">
    <property type="entry name" value="Pectin_lyase_fold/virulence"/>
</dbReference>
<feature type="domain" description="SLH" evidence="2">
    <location>
        <begin position="469"/>
        <end position="533"/>
    </location>
</feature>
<dbReference type="RefSeq" id="WP_106288243.1">
    <property type="nucleotide sequence ID" value="NZ_CAWNTC010000005.1"/>
</dbReference>
<dbReference type="Proteomes" id="UP000238762">
    <property type="component" value="Unassembled WGS sequence"/>
</dbReference>
<keyword evidence="4" id="KW-1185">Reference proteome</keyword>
<proteinExistence type="predicted"/>
<dbReference type="InterPro" id="IPR001119">
    <property type="entry name" value="SLH_dom"/>
</dbReference>
<reference evidence="3 4" key="2">
    <citation type="submission" date="2018-03" db="EMBL/GenBank/DDBJ databases">
        <title>The ancient ancestry and fast evolution of plastids.</title>
        <authorList>
            <person name="Moore K.R."/>
            <person name="Magnabosco C."/>
            <person name="Momper L."/>
            <person name="Gold D.A."/>
            <person name="Bosak T."/>
            <person name="Fournier G.P."/>
        </authorList>
    </citation>
    <scope>NUCLEOTIDE SEQUENCE [LARGE SCALE GENOMIC DNA]</scope>
    <source>
        <strain evidence="3 4">CCAP 1448/3</strain>
    </source>
</reference>
<comment type="caution">
    <text evidence="3">The sequence shown here is derived from an EMBL/GenBank/DDBJ whole genome shotgun (WGS) entry which is preliminary data.</text>
</comment>
<dbReference type="InterPro" id="IPR011459">
    <property type="entry name" value="DUF1565"/>
</dbReference>
<sequence>MQPKSSRFCLYLSQLIGSLKSSPSLCLTAALLLTTSNTLALSNPSTATNPAVIAQVPTSASVIYVNPTSGVDNPGIGTSEATPVRTITYAIKQAQGGTVIQLAPGIYSVETGEVFPLKLPKGVSLRGNEANQGQEIGIIGGEIYMSQYEGNQSVTVFAAANSTISGVSIINPKTRGSGLWVETSNVTVRNNTFPNNARDGVFITGTATPIIENNLFLKNRGNGISIGRKAGGEIRNNVFDNTGFAISASDSASPRIIQNQIRQNIDGIILSGNTAPILRNNLIENNQRDGVVALTNSLPDLGTKESPGGNQIRNNGRYNVNNSTRRNTISAYGNDFPGKFSGLLDPMPSLFADTQGHWAEAQINTLAAKNIISGFQDGSFRPNEPVTRAQIAAIIDKAFSPVPVKTAATFKDVSPTYWANSSIQKVTAGGFMSGYQGQLFKPEEKIPRVQILVSLVSGLKLESTGEEVLSIYSDRQSIPKYATTAVAAATEKLLVVNYPSANELNPNRETTRAEVAVFIYQALTNLGRVQPIASPYVVRTNQAALP</sequence>
<dbReference type="InterPro" id="IPR012334">
    <property type="entry name" value="Pectin_lyas_fold"/>
</dbReference>
<dbReference type="EMBL" id="PVWJ01000033">
    <property type="protein sequence ID" value="PSB03395.1"/>
    <property type="molecule type" value="Genomic_DNA"/>
</dbReference>
<dbReference type="AlphaFoldDB" id="A0A2T1C534"/>
<dbReference type="InterPro" id="IPR051465">
    <property type="entry name" value="Cell_Envelope_Struct_Comp"/>
</dbReference>
<evidence type="ECO:0000256" key="1">
    <source>
        <dbReference type="SAM" id="SignalP"/>
    </source>
</evidence>
<dbReference type="PANTHER" id="PTHR43308:SF5">
    <property type="entry name" value="S-LAYER PROTEIN _ PEPTIDOGLYCAN ENDO-BETA-N-ACETYLGLUCOSAMINIDASE"/>
    <property type="match status" value="1"/>
</dbReference>
<keyword evidence="1" id="KW-0732">Signal</keyword>
<dbReference type="PANTHER" id="PTHR43308">
    <property type="entry name" value="OUTER MEMBRANE PROTEIN ALPHA-RELATED"/>
    <property type="match status" value="1"/>
</dbReference>
<feature type="signal peptide" evidence="1">
    <location>
        <begin position="1"/>
        <end position="40"/>
    </location>
</feature>